<dbReference type="Proteomes" id="UP001200034">
    <property type="component" value="Unassembled WGS sequence"/>
</dbReference>
<keyword evidence="4" id="KW-1185">Reference proteome</keyword>
<feature type="region of interest" description="Disordered" evidence="1">
    <location>
        <begin position="193"/>
        <end position="220"/>
    </location>
</feature>
<feature type="non-terminal residue" evidence="3">
    <location>
        <position position="1"/>
    </location>
</feature>
<proteinExistence type="predicted"/>
<sequence>FCLLQLLRLPAGFLAAASASLLNCNCEPGPPGPPGPRGPPGLGGIGGIGGIGGGGGGGIWGYPPVPPFNPNLPPLIGPRGLPGPPGPPGYCFPCPFGGGNGGFGGLVGPGLGGNNFGLTGAGPGGATGQGIASAIGNIIIIPSGINGRAQLFRITPDGQLVRIENPRESINEILPSNLQDLLAQQATNAVPTAATTTGITPPGQARPGATPATPDDQPEGLDEAMFAVSSANMESRKEAALRGISDANDWRRVLLLGEPNAHSAATSEPGSTNQLENSMDSFQRALVDLRDKYASLIQPRTTDQRYAVIL</sequence>
<organism evidence="3 4">
    <name type="scientific">Drosophila rubida</name>
    <dbReference type="NCBI Taxonomy" id="30044"/>
    <lineage>
        <taxon>Eukaryota</taxon>
        <taxon>Metazoa</taxon>
        <taxon>Ecdysozoa</taxon>
        <taxon>Arthropoda</taxon>
        <taxon>Hexapoda</taxon>
        <taxon>Insecta</taxon>
        <taxon>Pterygota</taxon>
        <taxon>Neoptera</taxon>
        <taxon>Endopterygota</taxon>
        <taxon>Diptera</taxon>
        <taxon>Brachycera</taxon>
        <taxon>Muscomorpha</taxon>
        <taxon>Ephydroidea</taxon>
        <taxon>Drosophilidae</taxon>
        <taxon>Drosophila</taxon>
    </lineage>
</organism>
<name>A0AAD4PIP1_9MUSC</name>
<dbReference type="EMBL" id="JAJJHW010002774">
    <property type="protein sequence ID" value="KAH8365942.1"/>
    <property type="molecule type" value="Genomic_DNA"/>
</dbReference>
<gene>
    <name evidence="3" type="ORF">KR093_007590</name>
</gene>
<feature type="compositionally biased region" description="Low complexity" evidence="1">
    <location>
        <begin position="193"/>
        <end position="203"/>
    </location>
</feature>
<keyword evidence="2" id="KW-0732">Signal</keyword>
<feature type="signal peptide" evidence="2">
    <location>
        <begin position="1"/>
        <end position="19"/>
    </location>
</feature>
<accession>A0AAD4PIP1</accession>
<evidence type="ECO:0000313" key="3">
    <source>
        <dbReference type="EMBL" id="KAH8365942.1"/>
    </source>
</evidence>
<evidence type="ECO:0000313" key="4">
    <source>
        <dbReference type="Proteomes" id="UP001200034"/>
    </source>
</evidence>
<feature type="chain" id="PRO_5042089092" evidence="2">
    <location>
        <begin position="20"/>
        <end position="310"/>
    </location>
</feature>
<protein>
    <submittedName>
        <fullName evidence="3">Uncharacterized protein</fullName>
    </submittedName>
</protein>
<evidence type="ECO:0000256" key="2">
    <source>
        <dbReference type="SAM" id="SignalP"/>
    </source>
</evidence>
<comment type="caution">
    <text evidence="3">The sequence shown here is derived from an EMBL/GenBank/DDBJ whole genome shotgun (WGS) entry which is preliminary data.</text>
</comment>
<evidence type="ECO:0000256" key="1">
    <source>
        <dbReference type="SAM" id="MobiDB-lite"/>
    </source>
</evidence>
<dbReference type="AlphaFoldDB" id="A0AAD4PIP1"/>
<reference evidence="3" key="1">
    <citation type="journal article" date="2021" name="Mol. Ecol. Resour.">
        <title>Phylogenomic analyses of the genus Drosophila reveals genomic signals of climate adaptation.</title>
        <authorList>
            <person name="Li F."/>
            <person name="Rane R.V."/>
            <person name="Luria V."/>
            <person name="Xiong Z."/>
            <person name="Chen J."/>
            <person name="Li Z."/>
            <person name="Catullo R.A."/>
            <person name="Griffin P.C."/>
            <person name="Schiffer M."/>
            <person name="Pearce S."/>
            <person name="Lee S.F."/>
            <person name="McElroy K."/>
            <person name="Stocker A."/>
            <person name="Shirriffs J."/>
            <person name="Cockerell F."/>
            <person name="Coppin C."/>
            <person name="Sgro C.M."/>
            <person name="Karger A."/>
            <person name="Cain J.W."/>
            <person name="Weber J.A."/>
            <person name="Santpere G."/>
            <person name="Kirschner M.W."/>
            <person name="Hoffmann A.A."/>
            <person name="Oakeshott J.G."/>
            <person name="Zhang G."/>
        </authorList>
    </citation>
    <scope>NUCLEOTIDE SEQUENCE</scope>
    <source>
        <strain evidence="3">BGI-SZ-2011g</strain>
    </source>
</reference>